<evidence type="ECO:0000256" key="1">
    <source>
        <dbReference type="SAM" id="SignalP"/>
    </source>
</evidence>
<feature type="signal peptide" evidence="1">
    <location>
        <begin position="1"/>
        <end position="30"/>
    </location>
</feature>
<feature type="chain" id="PRO_5008532958" evidence="1">
    <location>
        <begin position="31"/>
        <end position="304"/>
    </location>
</feature>
<dbReference type="Proteomes" id="UP000092952">
    <property type="component" value="Chromosome"/>
</dbReference>
<dbReference type="EMBL" id="CP014671">
    <property type="protein sequence ID" value="ANX03614.1"/>
    <property type="molecule type" value="Genomic_DNA"/>
</dbReference>
<protein>
    <submittedName>
        <fullName evidence="2">Uncharacterized protein</fullName>
    </submittedName>
</protein>
<dbReference type="AlphaFoldDB" id="A0A1B1YS42"/>
<evidence type="ECO:0000313" key="3">
    <source>
        <dbReference type="Proteomes" id="UP000092952"/>
    </source>
</evidence>
<dbReference type="OrthoDB" id="5392962at2"/>
<gene>
    <name evidence="2" type="ORF">PG2T_04985</name>
</gene>
<keyword evidence="1" id="KW-0732">Signal</keyword>
<organism evidence="2 3">
    <name type="scientific">Immundisolibacter cernigliae</name>
    <dbReference type="NCBI Taxonomy" id="1810504"/>
    <lineage>
        <taxon>Bacteria</taxon>
        <taxon>Pseudomonadati</taxon>
        <taxon>Pseudomonadota</taxon>
        <taxon>Gammaproteobacteria</taxon>
        <taxon>Immundisolibacterales</taxon>
        <taxon>Immundisolibacteraceae</taxon>
        <taxon>Immundisolibacter</taxon>
    </lineage>
</organism>
<evidence type="ECO:0000313" key="2">
    <source>
        <dbReference type="EMBL" id="ANX03614.1"/>
    </source>
</evidence>
<reference evidence="3" key="1">
    <citation type="submission" date="2016-03" db="EMBL/GenBank/DDBJ databases">
        <title>Complete genome sequence of Solimmundus cernigliae, representing a novel lineage of polycyclic aromatic hydrocarbon degraders within the Gammaproteobacteria.</title>
        <authorList>
            <person name="Singleton D.R."/>
            <person name="Dickey A.N."/>
            <person name="Scholl E.H."/>
            <person name="Wright F.A."/>
            <person name="Aitken M.D."/>
        </authorList>
    </citation>
    <scope>NUCLEOTIDE SEQUENCE [LARGE SCALE GENOMIC DNA]</scope>
    <source>
        <strain evidence="3">TR3.2</strain>
    </source>
</reference>
<dbReference type="RefSeq" id="WP_068803136.1">
    <property type="nucleotide sequence ID" value="NZ_CP014671.1"/>
</dbReference>
<name>A0A1B1YS42_9GAMM</name>
<dbReference type="InParanoid" id="A0A1B1YS42"/>
<sequence length="304" mass="33422">MKFGARVAGGCRWQRVVLLWALAGMAPAHAIDAASLTTRHAALREQLASNQFNRPLYLESLETAGRLQGDIYTQIEQPFGEVAPALQGMDRWCDILILHLNVKGCRASSPQAGDTLSVSIGRKFDQPLGDAYGFEFLYRVVTASADYLRVVLSADEGPLGTSAYRVVLEVVPLDARRSFLHLSYAYAYGMTARLAMQGYLGTIGRNKVGFSVTGHTADGGPVYIAGTRGVIERNTMRYYLAIEAYLGALSAPAAQQAERRLNAWFDGVERYPAQLHEMERGEYLDMKRREIARQQAPGPTATAK</sequence>
<dbReference type="KEGG" id="gbi:PG2T_04985"/>
<dbReference type="STRING" id="1810504.PG2T_04985"/>
<accession>A0A1B1YS42</accession>
<proteinExistence type="predicted"/>
<keyword evidence="3" id="KW-1185">Reference proteome</keyword>